<dbReference type="EMBL" id="VORB01000004">
    <property type="protein sequence ID" value="TXC81362.1"/>
    <property type="molecule type" value="Genomic_DNA"/>
</dbReference>
<dbReference type="InterPro" id="IPR027417">
    <property type="entry name" value="P-loop_NTPase"/>
</dbReference>
<feature type="domain" description="DEAD-box RNA helicase Q" evidence="11">
    <location>
        <begin position="1"/>
        <end position="29"/>
    </location>
</feature>
<evidence type="ECO:0000259" key="9">
    <source>
        <dbReference type="PROSITE" id="PS51192"/>
    </source>
</evidence>
<name>A0A5C6V7W4_9FLAO</name>
<gene>
    <name evidence="12" type="ORF">FRX97_04985</name>
</gene>
<dbReference type="PANTHER" id="PTHR47959:SF13">
    <property type="entry name" value="ATP-DEPENDENT RNA HELICASE RHLE"/>
    <property type="match status" value="1"/>
</dbReference>
<dbReference type="PROSITE" id="PS00039">
    <property type="entry name" value="DEAD_ATP_HELICASE"/>
    <property type="match status" value="1"/>
</dbReference>
<evidence type="ECO:0000256" key="2">
    <source>
        <dbReference type="ARBA" id="ARBA00022801"/>
    </source>
</evidence>
<feature type="domain" description="Helicase ATP-binding" evidence="9">
    <location>
        <begin position="33"/>
        <end position="204"/>
    </location>
</feature>
<dbReference type="CDD" id="cd12252">
    <property type="entry name" value="RRM_DbpA"/>
    <property type="match status" value="1"/>
</dbReference>
<dbReference type="OrthoDB" id="9785240at2"/>
<keyword evidence="13" id="KW-1185">Reference proteome</keyword>
<dbReference type="GO" id="GO:0016787">
    <property type="term" value="F:hydrolase activity"/>
    <property type="evidence" value="ECO:0007669"/>
    <property type="project" value="UniProtKB-KW"/>
</dbReference>
<dbReference type="PANTHER" id="PTHR47959">
    <property type="entry name" value="ATP-DEPENDENT RNA HELICASE RHLE-RELATED"/>
    <property type="match status" value="1"/>
</dbReference>
<dbReference type="SMART" id="SM00490">
    <property type="entry name" value="HELICc"/>
    <property type="match status" value="1"/>
</dbReference>
<dbReference type="InterPro" id="IPR011545">
    <property type="entry name" value="DEAD/DEAH_box_helicase_dom"/>
</dbReference>
<evidence type="ECO:0000256" key="7">
    <source>
        <dbReference type="RuleBase" id="RU000492"/>
    </source>
</evidence>
<dbReference type="PROSITE" id="PS51195">
    <property type="entry name" value="Q_MOTIF"/>
    <property type="match status" value="1"/>
</dbReference>
<dbReference type="SUPFAM" id="SSF52540">
    <property type="entry name" value="P-loop containing nucleoside triphosphate hydrolases"/>
    <property type="match status" value="1"/>
</dbReference>
<keyword evidence="3 7" id="KW-0347">Helicase</keyword>
<dbReference type="CDD" id="cd00268">
    <property type="entry name" value="DEADc"/>
    <property type="match status" value="1"/>
</dbReference>
<proteinExistence type="inferred from homology"/>
<dbReference type="Gene3D" id="3.30.70.330">
    <property type="match status" value="1"/>
</dbReference>
<dbReference type="Pfam" id="PF00271">
    <property type="entry name" value="Helicase_C"/>
    <property type="match status" value="1"/>
</dbReference>
<dbReference type="InterPro" id="IPR005580">
    <property type="entry name" value="DbpA/CsdA_RNA-bd_dom"/>
</dbReference>
<feature type="domain" description="Helicase C-terminal" evidence="10">
    <location>
        <begin position="231"/>
        <end position="376"/>
    </location>
</feature>
<dbReference type="CDD" id="cd18787">
    <property type="entry name" value="SF2_C_DEAD"/>
    <property type="match status" value="1"/>
</dbReference>
<dbReference type="GO" id="GO:0005829">
    <property type="term" value="C:cytosol"/>
    <property type="evidence" value="ECO:0007669"/>
    <property type="project" value="TreeGrafter"/>
</dbReference>
<dbReference type="RefSeq" id="WP_147014039.1">
    <property type="nucleotide sequence ID" value="NZ_VORB01000004.1"/>
</dbReference>
<reference evidence="12 13" key="1">
    <citation type="submission" date="2019-08" db="EMBL/GenBank/DDBJ databases">
        <title>Genome of Luteibaculum oceani JCM 18817.</title>
        <authorList>
            <person name="Bowman J.P."/>
        </authorList>
    </citation>
    <scope>NUCLEOTIDE SEQUENCE [LARGE SCALE GENOMIC DNA]</scope>
    <source>
        <strain evidence="12 13">JCM 18817</strain>
    </source>
</reference>
<organism evidence="12 13">
    <name type="scientific">Luteibaculum oceani</name>
    <dbReference type="NCBI Taxonomy" id="1294296"/>
    <lineage>
        <taxon>Bacteria</taxon>
        <taxon>Pseudomonadati</taxon>
        <taxon>Bacteroidota</taxon>
        <taxon>Flavobacteriia</taxon>
        <taxon>Flavobacteriales</taxon>
        <taxon>Luteibaculaceae</taxon>
        <taxon>Luteibaculum</taxon>
    </lineage>
</organism>
<keyword evidence="2 7" id="KW-0378">Hydrolase</keyword>
<evidence type="ECO:0000313" key="12">
    <source>
        <dbReference type="EMBL" id="TXC81362.1"/>
    </source>
</evidence>
<dbReference type="SMART" id="SM00487">
    <property type="entry name" value="DEXDc"/>
    <property type="match status" value="1"/>
</dbReference>
<feature type="region of interest" description="Disordered" evidence="8">
    <location>
        <begin position="526"/>
        <end position="588"/>
    </location>
</feature>
<dbReference type="InterPro" id="IPR014014">
    <property type="entry name" value="RNA_helicase_DEAD_Q_motif"/>
</dbReference>
<keyword evidence="4 7" id="KW-0067">ATP-binding</keyword>
<evidence type="ECO:0000259" key="10">
    <source>
        <dbReference type="PROSITE" id="PS51194"/>
    </source>
</evidence>
<dbReference type="GO" id="GO:0003676">
    <property type="term" value="F:nucleic acid binding"/>
    <property type="evidence" value="ECO:0007669"/>
    <property type="project" value="InterPro"/>
</dbReference>
<dbReference type="Pfam" id="PF00270">
    <property type="entry name" value="DEAD"/>
    <property type="match status" value="1"/>
</dbReference>
<dbReference type="AlphaFoldDB" id="A0A5C6V7W4"/>
<dbReference type="InterPro" id="IPR000629">
    <property type="entry name" value="RNA-helicase_DEAD-box_CS"/>
</dbReference>
<evidence type="ECO:0000313" key="13">
    <source>
        <dbReference type="Proteomes" id="UP000321168"/>
    </source>
</evidence>
<dbReference type="InterPro" id="IPR001650">
    <property type="entry name" value="Helicase_C-like"/>
</dbReference>
<keyword evidence="1 7" id="KW-0547">Nucleotide-binding</keyword>
<accession>A0A5C6V7W4</accession>
<evidence type="ECO:0000256" key="6">
    <source>
        <dbReference type="PROSITE-ProRule" id="PRU00552"/>
    </source>
</evidence>
<evidence type="ECO:0000256" key="8">
    <source>
        <dbReference type="SAM" id="MobiDB-lite"/>
    </source>
</evidence>
<dbReference type="GO" id="GO:0003724">
    <property type="term" value="F:RNA helicase activity"/>
    <property type="evidence" value="ECO:0007669"/>
    <property type="project" value="InterPro"/>
</dbReference>
<evidence type="ECO:0000259" key="11">
    <source>
        <dbReference type="PROSITE" id="PS51195"/>
    </source>
</evidence>
<evidence type="ECO:0000256" key="4">
    <source>
        <dbReference type="ARBA" id="ARBA00022840"/>
    </source>
</evidence>
<dbReference type="InterPro" id="IPR050079">
    <property type="entry name" value="DEAD_box_RNA_helicase"/>
</dbReference>
<feature type="compositionally biased region" description="Basic and acidic residues" evidence="8">
    <location>
        <begin position="548"/>
        <end position="568"/>
    </location>
</feature>
<dbReference type="Pfam" id="PF03880">
    <property type="entry name" value="DbpA"/>
    <property type="match status" value="1"/>
</dbReference>
<dbReference type="Proteomes" id="UP000321168">
    <property type="component" value="Unassembled WGS sequence"/>
</dbReference>
<dbReference type="PROSITE" id="PS51194">
    <property type="entry name" value="HELICASE_CTER"/>
    <property type="match status" value="1"/>
</dbReference>
<evidence type="ECO:0000256" key="3">
    <source>
        <dbReference type="ARBA" id="ARBA00022806"/>
    </source>
</evidence>
<dbReference type="Gene3D" id="3.40.50.300">
    <property type="entry name" value="P-loop containing nucleotide triphosphate hydrolases"/>
    <property type="match status" value="2"/>
</dbReference>
<evidence type="ECO:0000256" key="5">
    <source>
        <dbReference type="ARBA" id="ARBA00038437"/>
    </source>
</evidence>
<protein>
    <submittedName>
        <fullName evidence="12">DEAD/DEAH box helicase</fullName>
    </submittedName>
</protein>
<dbReference type="InterPro" id="IPR014001">
    <property type="entry name" value="Helicase_ATP-bd"/>
</dbReference>
<dbReference type="InterPro" id="IPR044742">
    <property type="entry name" value="DEAD/DEAH_RhlB"/>
</dbReference>
<dbReference type="GO" id="GO:0005524">
    <property type="term" value="F:ATP binding"/>
    <property type="evidence" value="ECO:0007669"/>
    <property type="project" value="UniProtKB-KW"/>
</dbReference>
<sequence length="588" mass="65331">MSFESLGLREEVLKAIVPLGFENPTAIQEKAIPSLIESNRDLVGLAQTGTGKTAAFGLPIVHLINFSKPVTQAVVLCPTRELCLQISGDLKEYSSQFVGARITPVYGGSSIEKQIRDLRKGSQIVVATPGRLIDLINRGKVDFNQVEIAVLDEADEMLNMGFKEDIDFILSHTPHSKRTWLFSATMPKEVAAIAKNFMTDPLEITVGSKNSSATTISHKYITVHGRNRYPALKRILDFNPDIYGIVFCNTRNHTREVAEKLARDGYNAEPLHGDLSQAERDSVMSKFRSKTTKVLVATDVAARGIDVDEITHVIHYMLPDDVENYTHRSGRTGRAGKKGMSIAIVDPRDMGKVRDIERIMKQSLAHEKLPEPKDICGRQLGAYINRVVNTEVNQQEMETYLENISEELADFDREEIIALFVSNHFNNLFDYYKNAPDLNVDASRSRMSGGRESRSNGNFQRIFVNVGTMDGIDKGAILRLVCSRSAVTAQAVGRIDLKNQFSFVEVENKFASEVVDSLRGAEIDGREVRAEFSSQEPRGGGSRSGGGRRRDGGGYKSKDRGSSRRRDGGSGGGNRKPYESYHKRTQHK</sequence>
<dbReference type="InterPro" id="IPR012677">
    <property type="entry name" value="Nucleotide-bd_a/b_plait_sf"/>
</dbReference>
<feature type="short sequence motif" description="Q motif" evidence="6">
    <location>
        <begin position="1"/>
        <end position="29"/>
    </location>
</feature>
<comment type="similarity">
    <text evidence="5 7">Belongs to the DEAD box helicase family.</text>
</comment>
<comment type="caution">
    <text evidence="12">The sequence shown here is derived from an EMBL/GenBank/DDBJ whole genome shotgun (WGS) entry which is preliminary data.</text>
</comment>
<dbReference type="PROSITE" id="PS51192">
    <property type="entry name" value="HELICASE_ATP_BIND_1"/>
    <property type="match status" value="1"/>
</dbReference>
<evidence type="ECO:0000256" key="1">
    <source>
        <dbReference type="ARBA" id="ARBA00022741"/>
    </source>
</evidence>